<sequence length="456" mass="51599">MEVQNLTVWDWVLTPFYLLVLVLLARRIRNRNYPIGHPLRQYYLAGFYAKLGGAIFIGLVYHFYYNGGDTFNYFNHARIINSSLSDSWSTWFKLITHASPIQNPEVYPYSSQLYWYDAPSEYTVAVITAIFSLFTGTTYLPTALIFAFVSFSGIWAMYRTFVQLYPRLKHALALTFLFIPSTVVWGSGIFKDTICMFGLGWMTYATFRLFVNRDFSVRNSVLIVLSFYLIAVIKLYILLAYLPALALWLLLTYSKKIKAASVRWAVNGILILATMGGTAFFMQQFADELKKYSLEQLLTTAETTRSWTNYAAGDEGSVYNIGQIDGSLGSTLALFPQAVVVTLFRPYLWEARKLIVALSAIEALAFLYLTLRVFLDRKAKPLRTVIRDPNVLFCLVFSLVFSFAVGASSGNFGALSRYKIPCLPFYAAFLAVMLGKEDPEKKTKGASVTLVAQHVV</sequence>
<feature type="transmembrane region" description="Helical" evidence="1">
    <location>
        <begin position="354"/>
        <end position="371"/>
    </location>
</feature>
<dbReference type="EMBL" id="CP042433">
    <property type="protein sequence ID" value="QEC56470.1"/>
    <property type="molecule type" value="Genomic_DNA"/>
</dbReference>
<keyword evidence="1" id="KW-0812">Transmembrane</keyword>
<feature type="transmembrane region" description="Helical" evidence="1">
    <location>
        <begin position="170"/>
        <end position="188"/>
    </location>
</feature>
<dbReference type="OrthoDB" id="3862418at2"/>
<dbReference type="Proteomes" id="UP000321204">
    <property type="component" value="Chromosome"/>
</dbReference>
<evidence type="ECO:0000313" key="3">
    <source>
        <dbReference type="Proteomes" id="UP000321204"/>
    </source>
</evidence>
<name>A0A5B8UKC4_9BACT</name>
<evidence type="ECO:0000313" key="2">
    <source>
        <dbReference type="EMBL" id="QEC56470.1"/>
    </source>
</evidence>
<dbReference type="KEGG" id="fgg:FSB75_11385"/>
<feature type="transmembrane region" description="Helical" evidence="1">
    <location>
        <begin position="45"/>
        <end position="64"/>
    </location>
</feature>
<protein>
    <submittedName>
        <fullName evidence="2">Uncharacterized protein</fullName>
    </submittedName>
</protein>
<feature type="transmembrane region" description="Helical" evidence="1">
    <location>
        <begin position="6"/>
        <end position="25"/>
    </location>
</feature>
<dbReference type="AlphaFoldDB" id="A0A5B8UKC4"/>
<keyword evidence="1" id="KW-0472">Membrane</keyword>
<organism evidence="2 3">
    <name type="scientific">Flavisolibacter ginsenosidimutans</name>
    <dbReference type="NCBI Taxonomy" id="661481"/>
    <lineage>
        <taxon>Bacteria</taxon>
        <taxon>Pseudomonadati</taxon>
        <taxon>Bacteroidota</taxon>
        <taxon>Chitinophagia</taxon>
        <taxon>Chitinophagales</taxon>
        <taxon>Chitinophagaceae</taxon>
        <taxon>Flavisolibacter</taxon>
    </lineage>
</organism>
<keyword evidence="1" id="KW-1133">Transmembrane helix</keyword>
<feature type="transmembrane region" description="Helical" evidence="1">
    <location>
        <begin position="262"/>
        <end position="282"/>
    </location>
</feature>
<evidence type="ECO:0000256" key="1">
    <source>
        <dbReference type="SAM" id="Phobius"/>
    </source>
</evidence>
<reference evidence="2 3" key="1">
    <citation type="journal article" date="2015" name="Int. J. Syst. Evol. Microbiol.">
        <title>Flavisolibacter ginsenosidimutans sp. nov., with ginsenoside-converting activity isolated from soil used for cultivating ginseng.</title>
        <authorList>
            <person name="Zhao Y."/>
            <person name="Liu Q."/>
            <person name="Kang M.S."/>
            <person name="Jin F."/>
            <person name="Yu H."/>
            <person name="Im W.T."/>
        </authorList>
    </citation>
    <scope>NUCLEOTIDE SEQUENCE [LARGE SCALE GENOMIC DNA]</scope>
    <source>
        <strain evidence="2 3">Gsoil 636</strain>
    </source>
</reference>
<feature type="transmembrane region" description="Helical" evidence="1">
    <location>
        <begin position="139"/>
        <end position="158"/>
    </location>
</feature>
<feature type="transmembrane region" description="Helical" evidence="1">
    <location>
        <begin position="194"/>
        <end position="211"/>
    </location>
</feature>
<accession>A0A5B8UKC4</accession>
<feature type="transmembrane region" description="Helical" evidence="1">
    <location>
        <begin position="391"/>
        <end position="412"/>
    </location>
</feature>
<feature type="transmembrane region" description="Helical" evidence="1">
    <location>
        <begin position="223"/>
        <end position="250"/>
    </location>
</feature>
<proteinExistence type="predicted"/>
<keyword evidence="3" id="KW-1185">Reference proteome</keyword>
<gene>
    <name evidence="2" type="ORF">FSB75_11385</name>
</gene>
<dbReference type="RefSeq" id="WP_146787241.1">
    <property type="nucleotide sequence ID" value="NZ_BAABIO010000001.1"/>
</dbReference>